<evidence type="ECO:0000259" key="6">
    <source>
        <dbReference type="PROSITE" id="PS50022"/>
    </source>
</evidence>
<dbReference type="PANTHER" id="PTHR31339">
    <property type="entry name" value="PECTIN LYASE-RELATED"/>
    <property type="match status" value="1"/>
</dbReference>
<keyword evidence="8" id="KW-1185">Reference proteome</keyword>
<accession>A0A229UI69</accession>
<dbReference type="InterPro" id="IPR000743">
    <property type="entry name" value="Glyco_hydro_28"/>
</dbReference>
<proteinExistence type="inferred from homology"/>
<dbReference type="GO" id="GO:0004650">
    <property type="term" value="F:polygalacturonase activity"/>
    <property type="evidence" value="ECO:0007669"/>
    <property type="project" value="InterPro"/>
</dbReference>
<gene>
    <name evidence="7" type="ORF">CF651_28030</name>
</gene>
<dbReference type="AlphaFoldDB" id="A0A229UI69"/>
<organism evidence="7 8">
    <name type="scientific">Paenibacillus rigui</name>
    <dbReference type="NCBI Taxonomy" id="554312"/>
    <lineage>
        <taxon>Bacteria</taxon>
        <taxon>Bacillati</taxon>
        <taxon>Bacillota</taxon>
        <taxon>Bacilli</taxon>
        <taxon>Bacillales</taxon>
        <taxon>Paenibacillaceae</taxon>
        <taxon>Paenibacillus</taxon>
    </lineage>
</organism>
<keyword evidence="3 4" id="KW-0326">Glycosidase</keyword>
<dbReference type="InterPro" id="IPR011050">
    <property type="entry name" value="Pectin_lyase_fold/virulence"/>
</dbReference>
<evidence type="ECO:0000313" key="7">
    <source>
        <dbReference type="EMBL" id="OXM83064.1"/>
    </source>
</evidence>
<dbReference type="Gene3D" id="2.160.20.10">
    <property type="entry name" value="Single-stranded right-handed beta-helix, Pectin lyase-like"/>
    <property type="match status" value="1"/>
</dbReference>
<evidence type="ECO:0000256" key="5">
    <source>
        <dbReference type="SAM" id="SignalP"/>
    </source>
</evidence>
<dbReference type="GO" id="GO:0005975">
    <property type="term" value="P:carbohydrate metabolic process"/>
    <property type="evidence" value="ECO:0007669"/>
    <property type="project" value="InterPro"/>
</dbReference>
<comment type="similarity">
    <text evidence="1 4">Belongs to the glycosyl hydrolase 28 family.</text>
</comment>
<keyword evidence="5" id="KW-0732">Signal</keyword>
<dbReference type="InterPro" id="IPR051801">
    <property type="entry name" value="GH28_Enzymes"/>
</dbReference>
<dbReference type="SUPFAM" id="SSF49785">
    <property type="entry name" value="Galactose-binding domain-like"/>
    <property type="match status" value="1"/>
</dbReference>
<dbReference type="PANTHER" id="PTHR31339:SF9">
    <property type="entry name" value="PLASMIN AND FIBRONECTIN-BINDING PROTEIN A"/>
    <property type="match status" value="1"/>
</dbReference>
<evidence type="ECO:0000256" key="3">
    <source>
        <dbReference type="ARBA" id="ARBA00023295"/>
    </source>
</evidence>
<reference evidence="7 8" key="1">
    <citation type="submission" date="2017-07" db="EMBL/GenBank/DDBJ databases">
        <title>Genome sequencing and assembly of Paenibacillus rigui.</title>
        <authorList>
            <person name="Mayilraj S."/>
        </authorList>
    </citation>
    <scope>NUCLEOTIDE SEQUENCE [LARGE SCALE GENOMIC DNA]</scope>
    <source>
        <strain evidence="7 8">JCM 16352</strain>
    </source>
</reference>
<dbReference type="InterPro" id="IPR008979">
    <property type="entry name" value="Galactose-bd-like_sf"/>
</dbReference>
<dbReference type="SUPFAM" id="SSF51126">
    <property type="entry name" value="Pectin lyase-like"/>
    <property type="match status" value="1"/>
</dbReference>
<evidence type="ECO:0000256" key="4">
    <source>
        <dbReference type="RuleBase" id="RU361169"/>
    </source>
</evidence>
<dbReference type="OrthoDB" id="9795222at2"/>
<dbReference type="Pfam" id="PF00295">
    <property type="entry name" value="Glyco_hydro_28"/>
    <property type="match status" value="1"/>
</dbReference>
<evidence type="ECO:0000313" key="8">
    <source>
        <dbReference type="Proteomes" id="UP000215509"/>
    </source>
</evidence>
<dbReference type="InterPro" id="IPR000421">
    <property type="entry name" value="FA58C"/>
</dbReference>
<keyword evidence="2 4" id="KW-0378">Hydrolase</keyword>
<name>A0A229UI69_9BACL</name>
<feature type="signal peptide" evidence="5">
    <location>
        <begin position="1"/>
        <end position="30"/>
    </location>
</feature>
<feature type="chain" id="PRO_5012759724" description="F5/8 type C domain-containing protein" evidence="5">
    <location>
        <begin position="31"/>
        <end position="684"/>
    </location>
</feature>
<dbReference type="Proteomes" id="UP000215509">
    <property type="component" value="Unassembled WGS sequence"/>
</dbReference>
<dbReference type="InterPro" id="IPR012334">
    <property type="entry name" value="Pectin_lyas_fold"/>
</dbReference>
<comment type="caution">
    <text evidence="7">The sequence shown here is derived from an EMBL/GenBank/DDBJ whole genome shotgun (WGS) entry which is preliminary data.</text>
</comment>
<protein>
    <recommendedName>
        <fullName evidence="6">F5/8 type C domain-containing protein</fullName>
    </recommendedName>
</protein>
<dbReference type="RefSeq" id="WP_094018161.1">
    <property type="nucleotide sequence ID" value="NZ_NMQW01000052.1"/>
</dbReference>
<evidence type="ECO:0000256" key="1">
    <source>
        <dbReference type="ARBA" id="ARBA00008834"/>
    </source>
</evidence>
<dbReference type="Gene3D" id="2.60.120.260">
    <property type="entry name" value="Galactose-binding domain-like"/>
    <property type="match status" value="1"/>
</dbReference>
<feature type="domain" description="F5/8 type C" evidence="6">
    <location>
        <begin position="579"/>
        <end position="682"/>
    </location>
</feature>
<dbReference type="EMBL" id="NMQW01000052">
    <property type="protein sequence ID" value="OXM83064.1"/>
    <property type="molecule type" value="Genomic_DNA"/>
</dbReference>
<sequence length="684" mass="74682">MSTMRAWLCVVLAATLLASILVIPAGSVTAAESGTEATIYAYQQPFIYSISKDYSVKANGVAVPVVTNTNDYDYATFSMSRGYVTFEVTALGDSSISSYGISPQKLGITGTIEGNKLTFTVPNNEYLILKINNKKRVVIAADPEETDAPKASGEGIFNVTDAGYGARSGKNSDGFDKQNTAAIQKAINDAAAYGTKEKPGIVYVPPGTYFIGNLILRSNTSLYLAPGAGLVSTGKKADYTENWFKNSVNKPVTWWISTEFGSDRIKIYGRGTIDGNGEALSKDKMINNLIVPVATSHFTLDGITTRNSSAWAITPARSNDLTFTNLKMFNSLSMGENDGIDICESQNVVVRHAIGISLDDPFTTKTWAADTDIVAGKTPWPGKPEPVKNVLFEDLISWTICYGFKIGQGMIQDQKNVTFRDGVVYDASVGIGIDHRHGSAEAKNFTFENIDIEKLSYTNAGNRTWLAFVIQHSPLGVAPVTNVTVKDVNVRDKGMTFAKLTGLEGASFNHVTFDNIVMPGQDKPATNLTEMNILNKQYYDKLKIKPEQTEEPKPRTNLALNQPSVGVEGSAGTAPLAFDGDLTTRFGSARGVDPGWIYVDLGSMKPIDTVKLFWEAAYGKSYQIQISGDAEHWTDVYRTTDGKGGLEEIRFPETEARYVRMYGTQRATQYGYSIYEFEVYGPEN</sequence>
<dbReference type="Pfam" id="PF00754">
    <property type="entry name" value="F5_F8_type_C"/>
    <property type="match status" value="1"/>
</dbReference>
<dbReference type="PROSITE" id="PS50022">
    <property type="entry name" value="FA58C_3"/>
    <property type="match status" value="1"/>
</dbReference>
<evidence type="ECO:0000256" key="2">
    <source>
        <dbReference type="ARBA" id="ARBA00022801"/>
    </source>
</evidence>